<dbReference type="EMBL" id="CP122959">
    <property type="protein sequence ID" value="WGI19111.1"/>
    <property type="molecule type" value="Genomic_DNA"/>
</dbReference>
<feature type="transmembrane region" description="Helical" evidence="1">
    <location>
        <begin position="315"/>
        <end position="336"/>
    </location>
</feature>
<gene>
    <name evidence="4" type="ORF">QBD03_10340</name>
</gene>
<reference evidence="4" key="1">
    <citation type="submission" date="2023-04" db="EMBL/GenBank/DDBJ databases">
        <title>Novel strain of Lactilactobacillus sakei and use thereof.</title>
        <authorList>
            <person name="Kim S.Y."/>
        </authorList>
    </citation>
    <scope>NUCLEOTIDE SEQUENCE</scope>
    <source>
        <strain evidence="4">HUP1</strain>
    </source>
</reference>
<protein>
    <submittedName>
        <fullName evidence="4">DUF916 and DUF3324 domain-containing protein</fullName>
    </submittedName>
</protein>
<evidence type="ECO:0000259" key="2">
    <source>
        <dbReference type="Pfam" id="PF06030"/>
    </source>
</evidence>
<dbReference type="AlphaFoldDB" id="A0AAF0K415"/>
<keyword evidence="1" id="KW-1133">Transmembrane helix</keyword>
<sequence>MIYFRKWLGLVMGVLATLFVAFTVNQQVVHAEKVTYSIAPIYPENQTDKNLGYYDLRVKPGQKQDVSVVVQNTGKKDLEVDVAPNTAITNQNGVIDYSQSDPQYDKTLKYPFTKLMSPAQRLKVPAESSRTVTFTLNAPKENFKGTILGGFYVSQVKQDQVEQALDHKKGTFLTNRYSYILGVKLTQSDQTVKPHLRLNRIKPGLLNGHTGILANIQNTQANSVGEMQVDAKIRRAGQSKVLYQSKQTDLQMAPNSNFDYGIDLKNQPLKAGHYNIKIKVNSNKGQWLLSKDFEITQKEARQYNGKAVELPQNNWWLYVIIGIMVLLILFLLFLLWRKNKQDKTEE</sequence>
<dbReference type="Pfam" id="PF06030">
    <property type="entry name" value="WxLIP_PGBD"/>
    <property type="match status" value="1"/>
</dbReference>
<proteinExistence type="predicted"/>
<evidence type="ECO:0000256" key="1">
    <source>
        <dbReference type="SAM" id="Phobius"/>
    </source>
</evidence>
<evidence type="ECO:0000313" key="4">
    <source>
        <dbReference type="EMBL" id="WGI19111.1"/>
    </source>
</evidence>
<evidence type="ECO:0000313" key="5">
    <source>
        <dbReference type="Proteomes" id="UP001179858"/>
    </source>
</evidence>
<dbReference type="Pfam" id="PF11797">
    <property type="entry name" value="WxLIP_HBD"/>
    <property type="match status" value="1"/>
</dbReference>
<accession>A0AAF0K415</accession>
<dbReference type="Proteomes" id="UP001179858">
    <property type="component" value="Chromosome"/>
</dbReference>
<keyword evidence="1" id="KW-0472">Membrane</keyword>
<keyword evidence="1" id="KW-0812">Transmembrane</keyword>
<dbReference type="RefSeq" id="WP_280102860.1">
    <property type="nucleotide sequence ID" value="NZ_CP122959.1"/>
</dbReference>
<organism evidence="4 5">
    <name type="scientific">Latilactobacillus sakei</name>
    <name type="common">Lactobacillus sakei</name>
    <dbReference type="NCBI Taxonomy" id="1599"/>
    <lineage>
        <taxon>Bacteria</taxon>
        <taxon>Bacillati</taxon>
        <taxon>Bacillota</taxon>
        <taxon>Bacilli</taxon>
        <taxon>Lactobacillales</taxon>
        <taxon>Lactobacillaceae</taxon>
        <taxon>Latilactobacillus</taxon>
    </lineage>
</organism>
<evidence type="ECO:0000259" key="3">
    <source>
        <dbReference type="Pfam" id="PF11797"/>
    </source>
</evidence>
<dbReference type="InterPro" id="IPR010317">
    <property type="entry name" value="WxLIP_PGBD"/>
</dbReference>
<dbReference type="InterPro" id="IPR021759">
    <property type="entry name" value="WxLIP_HBD"/>
</dbReference>
<name>A0AAF0K415_LATSK</name>
<feature type="domain" description="WxL Interacting Protein host binding" evidence="3">
    <location>
        <begin position="169"/>
        <end position="304"/>
    </location>
</feature>
<feature type="domain" description="WxL Interacting Protein peptidoglycan binding" evidence="2">
    <location>
        <begin position="36"/>
        <end position="154"/>
    </location>
</feature>